<keyword evidence="2" id="KW-0808">Transferase</keyword>
<evidence type="ECO:0000256" key="3">
    <source>
        <dbReference type="ARBA" id="ARBA00023315"/>
    </source>
</evidence>
<dbReference type="Gene3D" id="3.40.47.10">
    <property type="match status" value="2"/>
</dbReference>
<keyword evidence="3" id="KW-0012">Acyltransferase</keyword>
<comment type="similarity">
    <text evidence="1">Belongs to the thiolase-like superfamily. Thiolase family.</text>
</comment>
<accession>A0ABM3ZIT9</accession>
<sequence>MHSAPHVIHLHDGVKMGEASLQDTIIVDCLTNAFYSYHMSVTAENVAKQWKVTREEQDQHAVMSQNKAENVQKGEYFDKEIVPVVGPSRKEVKPDEHPHHGCNLETVSKLKPCFITDGTGTVTAANASSWFVEQFKDKS</sequence>
<dbReference type="Pfam" id="PF00108">
    <property type="entry name" value="Thiolase_N"/>
    <property type="match status" value="1"/>
</dbReference>
<keyword evidence="5" id="KW-1185">Reference proteome</keyword>
<proteinExistence type="inferred from homology"/>
<dbReference type="SUPFAM" id="SSF53901">
    <property type="entry name" value="Thiolase-like"/>
    <property type="match status" value="1"/>
</dbReference>
<dbReference type="InterPro" id="IPR016039">
    <property type="entry name" value="Thiolase-like"/>
</dbReference>
<evidence type="ECO:0000259" key="4">
    <source>
        <dbReference type="Pfam" id="PF00108"/>
    </source>
</evidence>
<feature type="domain" description="Thiolase N-terminal" evidence="4">
    <location>
        <begin position="5"/>
        <end position="129"/>
    </location>
</feature>
<dbReference type="InterPro" id="IPR020616">
    <property type="entry name" value="Thiolase_N"/>
</dbReference>
<name>A0ABM3ZIT9_PANGU</name>
<reference evidence="6" key="1">
    <citation type="submission" date="2025-08" db="UniProtKB">
        <authorList>
            <consortium name="RefSeq"/>
        </authorList>
    </citation>
    <scope>IDENTIFICATION</scope>
    <source>
        <tissue evidence="6">Blood</tissue>
    </source>
</reference>
<dbReference type="RefSeq" id="XP_060548282.1">
    <property type="nucleotide sequence ID" value="XM_060692299.1"/>
</dbReference>
<evidence type="ECO:0000313" key="5">
    <source>
        <dbReference type="Proteomes" id="UP001652622"/>
    </source>
</evidence>
<protein>
    <submittedName>
        <fullName evidence="6">Acetyl-CoA acetyltransferase, cytosolic-like isoform X1</fullName>
    </submittedName>
</protein>
<evidence type="ECO:0000256" key="2">
    <source>
        <dbReference type="ARBA" id="ARBA00022679"/>
    </source>
</evidence>
<gene>
    <name evidence="6" type="primary">LOC117672089</name>
</gene>
<evidence type="ECO:0000313" key="6">
    <source>
        <dbReference type="RefSeq" id="XP_060548282.1"/>
    </source>
</evidence>
<dbReference type="Proteomes" id="UP001652622">
    <property type="component" value="Unplaced"/>
</dbReference>
<organism evidence="5 6">
    <name type="scientific">Pantherophis guttatus</name>
    <name type="common">Corn snake</name>
    <name type="synonym">Elaphe guttata</name>
    <dbReference type="NCBI Taxonomy" id="94885"/>
    <lineage>
        <taxon>Eukaryota</taxon>
        <taxon>Metazoa</taxon>
        <taxon>Chordata</taxon>
        <taxon>Craniata</taxon>
        <taxon>Vertebrata</taxon>
        <taxon>Euteleostomi</taxon>
        <taxon>Lepidosauria</taxon>
        <taxon>Squamata</taxon>
        <taxon>Bifurcata</taxon>
        <taxon>Unidentata</taxon>
        <taxon>Episquamata</taxon>
        <taxon>Toxicofera</taxon>
        <taxon>Serpentes</taxon>
        <taxon>Colubroidea</taxon>
        <taxon>Colubridae</taxon>
        <taxon>Colubrinae</taxon>
        <taxon>Pantherophis</taxon>
    </lineage>
</organism>
<dbReference type="PANTHER" id="PTHR18919">
    <property type="entry name" value="ACETYL-COA C-ACYLTRANSFERASE"/>
    <property type="match status" value="1"/>
</dbReference>
<evidence type="ECO:0000256" key="1">
    <source>
        <dbReference type="ARBA" id="ARBA00010982"/>
    </source>
</evidence>
<dbReference type="GeneID" id="117672089"/>
<dbReference type="PANTHER" id="PTHR18919:SF107">
    <property type="entry name" value="ACETYL-COA ACETYLTRANSFERASE, CYTOSOLIC"/>
    <property type="match status" value="1"/>
</dbReference>